<dbReference type="EMBL" id="JAKZGS010000001">
    <property type="protein sequence ID" value="MCH7396485.1"/>
    <property type="molecule type" value="Genomic_DNA"/>
</dbReference>
<dbReference type="Pfam" id="PF04397">
    <property type="entry name" value="LytTR"/>
    <property type="match status" value="1"/>
</dbReference>
<evidence type="ECO:0000259" key="2">
    <source>
        <dbReference type="PROSITE" id="PS50110"/>
    </source>
</evidence>
<proteinExistence type="predicted"/>
<dbReference type="PROSITE" id="PS50110">
    <property type="entry name" value="RESPONSE_REGULATORY"/>
    <property type="match status" value="1"/>
</dbReference>
<dbReference type="Pfam" id="PF00072">
    <property type="entry name" value="Response_reg"/>
    <property type="match status" value="1"/>
</dbReference>
<dbReference type="InterPro" id="IPR007492">
    <property type="entry name" value="LytTR_DNA-bd_dom"/>
</dbReference>
<dbReference type="InterPro" id="IPR001789">
    <property type="entry name" value="Sig_transdc_resp-reg_receiver"/>
</dbReference>
<evidence type="ECO:0000313" key="5">
    <source>
        <dbReference type="Proteomes" id="UP001165488"/>
    </source>
</evidence>
<protein>
    <submittedName>
        <fullName evidence="4">Response regulator transcription factor</fullName>
    </submittedName>
</protein>
<feature type="domain" description="HTH LytTR-type" evidence="3">
    <location>
        <begin position="142"/>
        <end position="240"/>
    </location>
</feature>
<name>A0ABS9UIP9_9BACT</name>
<dbReference type="SUPFAM" id="SSF52172">
    <property type="entry name" value="CheY-like"/>
    <property type="match status" value="1"/>
</dbReference>
<dbReference type="SMART" id="SM00448">
    <property type="entry name" value="REC"/>
    <property type="match status" value="1"/>
</dbReference>
<dbReference type="InterPro" id="IPR011006">
    <property type="entry name" value="CheY-like_superfamily"/>
</dbReference>
<dbReference type="Gene3D" id="3.40.50.2300">
    <property type="match status" value="1"/>
</dbReference>
<gene>
    <name evidence="4" type="ORF">MM236_00735</name>
</gene>
<dbReference type="SMART" id="SM00850">
    <property type="entry name" value="LytTR"/>
    <property type="match status" value="1"/>
</dbReference>
<dbReference type="PROSITE" id="PS50930">
    <property type="entry name" value="HTH_LYTTR"/>
    <property type="match status" value="1"/>
</dbReference>
<organism evidence="4 5">
    <name type="scientific">Belliella calami</name>
    <dbReference type="NCBI Taxonomy" id="2923436"/>
    <lineage>
        <taxon>Bacteria</taxon>
        <taxon>Pseudomonadati</taxon>
        <taxon>Bacteroidota</taxon>
        <taxon>Cytophagia</taxon>
        <taxon>Cytophagales</taxon>
        <taxon>Cyclobacteriaceae</taxon>
        <taxon>Belliella</taxon>
    </lineage>
</organism>
<evidence type="ECO:0000313" key="4">
    <source>
        <dbReference type="EMBL" id="MCH7396485.1"/>
    </source>
</evidence>
<dbReference type="Gene3D" id="2.40.50.1020">
    <property type="entry name" value="LytTr DNA-binding domain"/>
    <property type="match status" value="1"/>
</dbReference>
<dbReference type="RefSeq" id="WP_241273006.1">
    <property type="nucleotide sequence ID" value="NZ_JAKZGS010000001.1"/>
</dbReference>
<sequence>MKRNRILLIEENMILAETLRELLILSGFENIKILPNGNGIEAVLEAFEPDLILMAVMLQDEQDGIEIAKKVRSISCTPIIFISALNDKETVERVKEVKPEAFILKPFCKETLMITIEIILNNHYSRINFHQELASQIENSIFYIRDRGWLKKINVHEIDFIKTEGNYTKIIVKDREFTLRCSTKDLLSNLPIGIFLRVHKCYIINLKNVDAINCKELKIGNHHIPIGKNHYSEIQSHITKINS</sequence>
<evidence type="ECO:0000259" key="3">
    <source>
        <dbReference type="PROSITE" id="PS50930"/>
    </source>
</evidence>
<feature type="domain" description="Response regulatory" evidence="2">
    <location>
        <begin position="5"/>
        <end position="120"/>
    </location>
</feature>
<dbReference type="InterPro" id="IPR052048">
    <property type="entry name" value="ST_Response_Regulator"/>
</dbReference>
<reference evidence="4" key="1">
    <citation type="submission" date="2022-03" db="EMBL/GenBank/DDBJ databases">
        <title>De novo assembled genomes of Belliella spp. (Cyclobacteriaceae) strains.</title>
        <authorList>
            <person name="Szabo A."/>
            <person name="Korponai K."/>
            <person name="Felfoldi T."/>
        </authorList>
    </citation>
    <scope>NUCLEOTIDE SEQUENCE</scope>
    <source>
        <strain evidence="4">DSM 107340</strain>
    </source>
</reference>
<dbReference type="PANTHER" id="PTHR43228">
    <property type="entry name" value="TWO-COMPONENT RESPONSE REGULATOR"/>
    <property type="match status" value="1"/>
</dbReference>
<keyword evidence="5" id="KW-1185">Reference proteome</keyword>
<dbReference type="PANTHER" id="PTHR43228:SF6">
    <property type="entry name" value="RESPONSE REGULATOR RECEIVER"/>
    <property type="match status" value="1"/>
</dbReference>
<dbReference type="Proteomes" id="UP001165488">
    <property type="component" value="Unassembled WGS sequence"/>
</dbReference>
<accession>A0ABS9UIP9</accession>
<comment type="caution">
    <text evidence="1">Lacks conserved residue(s) required for the propagation of feature annotation.</text>
</comment>
<evidence type="ECO:0000256" key="1">
    <source>
        <dbReference type="PROSITE-ProRule" id="PRU00169"/>
    </source>
</evidence>
<comment type="caution">
    <text evidence="4">The sequence shown here is derived from an EMBL/GenBank/DDBJ whole genome shotgun (WGS) entry which is preliminary data.</text>
</comment>